<evidence type="ECO:0000256" key="1">
    <source>
        <dbReference type="SAM" id="Coils"/>
    </source>
</evidence>
<dbReference type="AlphaFoldDB" id="A0A844ANF6"/>
<accession>A0A844ANF6</accession>
<keyword evidence="4" id="KW-1185">Reference proteome</keyword>
<name>A0A844ANF6_9RHOB</name>
<feature type="transmembrane region" description="Helical" evidence="2">
    <location>
        <begin position="480"/>
        <end position="502"/>
    </location>
</feature>
<keyword evidence="2" id="KW-1133">Transmembrane helix</keyword>
<keyword evidence="1" id="KW-0175">Coiled coil</keyword>
<protein>
    <submittedName>
        <fullName evidence="3">Lipopolysaccharide biosynthesis protein</fullName>
    </submittedName>
</protein>
<reference evidence="3 4" key="1">
    <citation type="submission" date="2019-10" db="EMBL/GenBank/DDBJ databases">
        <title>Epibacterium sp. nov., isolated from seawater.</title>
        <authorList>
            <person name="Zhang X."/>
            <person name="Li N."/>
        </authorList>
    </citation>
    <scope>NUCLEOTIDE SEQUENCE [LARGE SCALE GENOMIC DNA]</scope>
    <source>
        <strain evidence="3 4">SM1969</strain>
    </source>
</reference>
<dbReference type="GO" id="GO:0005886">
    <property type="term" value="C:plasma membrane"/>
    <property type="evidence" value="ECO:0007669"/>
    <property type="project" value="TreeGrafter"/>
</dbReference>
<dbReference type="PANTHER" id="PTHR32309:SF13">
    <property type="entry name" value="FERRIC ENTEROBACTIN TRANSPORT PROTEIN FEPE"/>
    <property type="match status" value="1"/>
</dbReference>
<feature type="coiled-coil region" evidence="1">
    <location>
        <begin position="322"/>
        <end position="380"/>
    </location>
</feature>
<keyword evidence="2" id="KW-0472">Membrane</keyword>
<gene>
    <name evidence="3" type="ORF">GG681_15880</name>
</gene>
<feature type="transmembrane region" description="Helical" evidence="2">
    <location>
        <begin position="417"/>
        <end position="438"/>
    </location>
</feature>
<dbReference type="Proteomes" id="UP000436694">
    <property type="component" value="Unassembled WGS sequence"/>
</dbReference>
<proteinExistence type="predicted"/>
<comment type="caution">
    <text evidence="3">The sequence shown here is derived from an EMBL/GenBank/DDBJ whole genome shotgun (WGS) entry which is preliminary data.</text>
</comment>
<evidence type="ECO:0000313" key="3">
    <source>
        <dbReference type="EMBL" id="MQY44125.1"/>
    </source>
</evidence>
<feature type="transmembrane region" description="Helical" evidence="2">
    <location>
        <begin position="15"/>
        <end position="36"/>
    </location>
</feature>
<keyword evidence="2" id="KW-0812">Transmembrane</keyword>
<dbReference type="PANTHER" id="PTHR32309">
    <property type="entry name" value="TYROSINE-PROTEIN KINASE"/>
    <property type="match status" value="1"/>
</dbReference>
<dbReference type="RefSeq" id="WP_153549022.1">
    <property type="nucleotide sequence ID" value="NZ_WIXK01000011.1"/>
</dbReference>
<evidence type="ECO:0000313" key="4">
    <source>
        <dbReference type="Proteomes" id="UP000436694"/>
    </source>
</evidence>
<sequence length="519" mass="57898">MDNIRYYFSIFRRRFSYFLIVAMVISAASIIAAMSLPPAYESRAVLVMESPQIPEELAASTVQAPAYQQLQLVQQHLLARENMLDVAYKLKAFPKIDEMNPDAIVAAMRARTTIRAKGARRGEAPIMTIQFEASNPRIAAGVLNDYLVLIQARDAEFRRGRSGETLDFFVREVDRLSAALDAQSKRILEFKQKNSGALPESLEFRLSQQSVFQDRITQVDRDVSDLNSQRDRLKQLYELTGNVETPLDRRKTPEEAALEAAENELADALAIYSATNPRVKVLQARVDRLLQSVSVAAQANLNEEDGDTSNTEQLPAVLAVQLSEVDSRVAALMEQKIQAQERLKLLDASISRTPEVSIVLEEMEREYGALEGQYAQAQDRLAKAQTGDQIETRARGQRLSVIEQPSVPTQPTKPNRIMIAGGGTSFGILLGLGLIVLLEMLNSAPRRPEDIVSKLGITPLTTIPYVQTQGQQVRLRLRRIVIALLIALGVPTAIYMVHIHYLPLDLIADKIMNKLGVRW</sequence>
<dbReference type="InterPro" id="IPR050445">
    <property type="entry name" value="Bact_polysacc_biosynth/exp"/>
</dbReference>
<dbReference type="EMBL" id="WIXK01000011">
    <property type="protein sequence ID" value="MQY44125.1"/>
    <property type="molecule type" value="Genomic_DNA"/>
</dbReference>
<dbReference type="GO" id="GO:0004713">
    <property type="term" value="F:protein tyrosine kinase activity"/>
    <property type="evidence" value="ECO:0007669"/>
    <property type="project" value="TreeGrafter"/>
</dbReference>
<organism evidence="3 4">
    <name type="scientific">Tritonibacter aquimaris</name>
    <dbReference type="NCBI Taxonomy" id="2663379"/>
    <lineage>
        <taxon>Bacteria</taxon>
        <taxon>Pseudomonadati</taxon>
        <taxon>Pseudomonadota</taxon>
        <taxon>Alphaproteobacteria</taxon>
        <taxon>Rhodobacterales</taxon>
        <taxon>Paracoccaceae</taxon>
        <taxon>Tritonibacter</taxon>
    </lineage>
</organism>
<evidence type="ECO:0000256" key="2">
    <source>
        <dbReference type="SAM" id="Phobius"/>
    </source>
</evidence>